<reference evidence="1 2" key="1">
    <citation type="submission" date="2024-06" db="EMBL/GenBank/DDBJ databases">
        <title>Genomic Encyclopedia of Type Strains, Phase IV (KMG-IV): sequencing the most valuable type-strain genomes for metagenomic binning, comparative biology and taxonomic classification.</title>
        <authorList>
            <person name="Goeker M."/>
        </authorList>
    </citation>
    <scope>NUCLEOTIDE SEQUENCE [LARGE SCALE GENOMIC DNA]</scope>
    <source>
        <strain evidence="1 2">DSM 17253</strain>
    </source>
</reference>
<organism evidence="1 2">
    <name type="scientific">Paenibacillus favisporus</name>
    <dbReference type="NCBI Taxonomy" id="221028"/>
    <lineage>
        <taxon>Bacteria</taxon>
        <taxon>Bacillati</taxon>
        <taxon>Bacillota</taxon>
        <taxon>Bacilli</taxon>
        <taxon>Bacillales</taxon>
        <taxon>Paenibacillaceae</taxon>
        <taxon>Paenibacillus</taxon>
    </lineage>
</organism>
<proteinExistence type="predicted"/>
<accession>A0ABV2F4D7</accession>
<evidence type="ECO:0000313" key="2">
    <source>
        <dbReference type="Proteomes" id="UP001549098"/>
    </source>
</evidence>
<dbReference type="Proteomes" id="UP001549098">
    <property type="component" value="Unassembled WGS sequence"/>
</dbReference>
<dbReference type="SUPFAM" id="SSF51011">
    <property type="entry name" value="Glycosyl hydrolase domain"/>
    <property type="match status" value="1"/>
</dbReference>
<dbReference type="RefSeq" id="WP_354498118.1">
    <property type="nucleotide sequence ID" value="NZ_JBEPLV010000003.1"/>
</dbReference>
<evidence type="ECO:0000313" key="1">
    <source>
        <dbReference type="EMBL" id="MET3546615.1"/>
    </source>
</evidence>
<keyword evidence="2" id="KW-1185">Reference proteome</keyword>
<name>A0ABV2F4D7_9BACL</name>
<protein>
    <recommendedName>
        <fullName evidence="3">Maltogenic Amylase C-terminal domain-containing protein</fullName>
    </recommendedName>
</protein>
<dbReference type="Gene3D" id="2.60.40.1180">
    <property type="entry name" value="Golgi alpha-mannosidase II"/>
    <property type="match status" value="1"/>
</dbReference>
<dbReference type="EMBL" id="JBEPLV010000003">
    <property type="protein sequence ID" value="MET3546615.1"/>
    <property type="molecule type" value="Genomic_DNA"/>
</dbReference>
<dbReference type="InterPro" id="IPR013780">
    <property type="entry name" value="Glyco_hydro_b"/>
</dbReference>
<sequence>MSMEQQWNIEPAKCMALTVQLMQGRICPVTGGDEEADGFYQELGRFAQDPVIHELLESGSFELVDVGDADVFAYKRSMDQHRLLIVANMNKEEAAFRGDGITGGQKMVSVYPDTVPSEAMRLRPYEAFAVLING</sequence>
<evidence type="ECO:0008006" key="3">
    <source>
        <dbReference type="Google" id="ProtNLM"/>
    </source>
</evidence>
<comment type="caution">
    <text evidence="1">The sequence shown here is derived from an EMBL/GenBank/DDBJ whole genome shotgun (WGS) entry which is preliminary data.</text>
</comment>
<gene>
    <name evidence="1" type="ORF">ABID47_003231</name>
</gene>